<evidence type="ECO:0000259" key="13">
    <source>
        <dbReference type="PROSITE" id="PS50109"/>
    </source>
</evidence>
<keyword evidence="10" id="KW-0902">Two-component regulatory system</keyword>
<dbReference type="PRINTS" id="PR00344">
    <property type="entry name" value="BCTRLSENSOR"/>
</dbReference>
<dbReference type="Pfam" id="PF02518">
    <property type="entry name" value="HATPase_c"/>
    <property type="match status" value="1"/>
</dbReference>
<dbReference type="SMART" id="SM00304">
    <property type="entry name" value="HAMP"/>
    <property type="match status" value="1"/>
</dbReference>
<dbReference type="InterPro" id="IPR036097">
    <property type="entry name" value="HisK_dim/P_sf"/>
</dbReference>
<feature type="domain" description="HAMP" evidence="14">
    <location>
        <begin position="218"/>
        <end position="272"/>
    </location>
</feature>
<keyword evidence="5" id="KW-0597">Phosphoprotein</keyword>
<evidence type="ECO:0000256" key="3">
    <source>
        <dbReference type="ARBA" id="ARBA00012438"/>
    </source>
</evidence>
<dbReference type="InterPro" id="IPR005467">
    <property type="entry name" value="His_kinase_dom"/>
</dbReference>
<dbReference type="PANTHER" id="PTHR45528">
    <property type="entry name" value="SENSOR HISTIDINE KINASE CPXA"/>
    <property type="match status" value="1"/>
</dbReference>
<keyword evidence="6" id="KW-0808">Transferase</keyword>
<dbReference type="GO" id="GO:0016020">
    <property type="term" value="C:membrane"/>
    <property type="evidence" value="ECO:0007669"/>
    <property type="project" value="UniProtKB-SubCell"/>
</dbReference>
<dbReference type="Gene3D" id="1.10.287.130">
    <property type="match status" value="1"/>
</dbReference>
<keyword evidence="9 12" id="KW-1133">Transmembrane helix</keyword>
<dbReference type="InterPro" id="IPR004358">
    <property type="entry name" value="Sig_transdc_His_kin-like_C"/>
</dbReference>
<evidence type="ECO:0000256" key="2">
    <source>
        <dbReference type="ARBA" id="ARBA00004141"/>
    </source>
</evidence>
<dbReference type="InterPro" id="IPR003660">
    <property type="entry name" value="HAMP_dom"/>
</dbReference>
<dbReference type="Pfam" id="PF00672">
    <property type="entry name" value="HAMP"/>
    <property type="match status" value="1"/>
</dbReference>
<dbReference type="InterPro" id="IPR050398">
    <property type="entry name" value="HssS/ArlS-like"/>
</dbReference>
<dbReference type="SMART" id="SM00387">
    <property type="entry name" value="HATPase_c"/>
    <property type="match status" value="1"/>
</dbReference>
<proteinExistence type="predicted"/>
<dbReference type="SUPFAM" id="SSF158472">
    <property type="entry name" value="HAMP domain-like"/>
    <property type="match status" value="1"/>
</dbReference>
<keyword evidence="8 15" id="KW-0418">Kinase</keyword>
<dbReference type="SUPFAM" id="SSF55874">
    <property type="entry name" value="ATPase domain of HSP90 chaperone/DNA topoisomerase II/histidine kinase"/>
    <property type="match status" value="1"/>
</dbReference>
<evidence type="ECO:0000313" key="16">
    <source>
        <dbReference type="Proteomes" id="UP000196074"/>
    </source>
</evidence>
<evidence type="ECO:0000256" key="7">
    <source>
        <dbReference type="ARBA" id="ARBA00022692"/>
    </source>
</evidence>
<dbReference type="AlphaFoldDB" id="A0A1Y4R294"/>
<organism evidence="15 16">
    <name type="scientific">Enterococcus cecorum</name>
    <dbReference type="NCBI Taxonomy" id="44008"/>
    <lineage>
        <taxon>Bacteria</taxon>
        <taxon>Bacillati</taxon>
        <taxon>Bacillota</taxon>
        <taxon>Bacilli</taxon>
        <taxon>Lactobacillales</taxon>
        <taxon>Enterococcaceae</taxon>
        <taxon>Enterococcus</taxon>
    </lineage>
</organism>
<keyword evidence="11 12" id="KW-0472">Membrane</keyword>
<evidence type="ECO:0000256" key="4">
    <source>
        <dbReference type="ARBA" id="ARBA00015735"/>
    </source>
</evidence>
<dbReference type="Proteomes" id="UP000196074">
    <property type="component" value="Unassembled WGS sequence"/>
</dbReference>
<feature type="transmembrane region" description="Helical" evidence="12">
    <location>
        <begin position="194"/>
        <end position="221"/>
    </location>
</feature>
<evidence type="ECO:0000256" key="11">
    <source>
        <dbReference type="ARBA" id="ARBA00023136"/>
    </source>
</evidence>
<evidence type="ECO:0000256" key="12">
    <source>
        <dbReference type="SAM" id="Phobius"/>
    </source>
</evidence>
<dbReference type="Pfam" id="PF18719">
    <property type="entry name" value="ArlS_N"/>
    <property type="match status" value="1"/>
</dbReference>
<dbReference type="InterPro" id="IPR036890">
    <property type="entry name" value="HATPase_C_sf"/>
</dbReference>
<dbReference type="EMBL" id="NFLC01000006">
    <property type="protein sequence ID" value="OUQ10872.1"/>
    <property type="molecule type" value="Genomic_DNA"/>
</dbReference>
<dbReference type="SUPFAM" id="SSF47384">
    <property type="entry name" value="Homodimeric domain of signal transducing histidine kinase"/>
    <property type="match status" value="1"/>
</dbReference>
<protein>
    <recommendedName>
        <fullName evidence="4">Signal transduction histidine-protein kinase ArlS</fullName>
        <ecNumber evidence="3">2.7.13.3</ecNumber>
    </recommendedName>
</protein>
<evidence type="ECO:0000256" key="5">
    <source>
        <dbReference type="ARBA" id="ARBA00022553"/>
    </source>
</evidence>
<dbReference type="PROSITE" id="PS50109">
    <property type="entry name" value="HIS_KIN"/>
    <property type="match status" value="1"/>
</dbReference>
<feature type="domain" description="Histidine kinase" evidence="13">
    <location>
        <begin position="280"/>
        <end position="497"/>
    </location>
</feature>
<comment type="catalytic activity">
    <reaction evidence="1">
        <text>ATP + protein L-histidine = ADP + protein N-phospho-L-histidine.</text>
        <dbReference type="EC" id="2.7.13.3"/>
    </reaction>
</comment>
<dbReference type="PANTHER" id="PTHR45528:SF12">
    <property type="entry name" value="SENSOR HISTIDINE KINASE ARSS"/>
    <property type="match status" value="1"/>
</dbReference>
<evidence type="ECO:0000256" key="8">
    <source>
        <dbReference type="ARBA" id="ARBA00022777"/>
    </source>
</evidence>
<evidence type="ECO:0000256" key="1">
    <source>
        <dbReference type="ARBA" id="ARBA00000085"/>
    </source>
</evidence>
<dbReference type="FunFam" id="3.30.565.10:FF:000006">
    <property type="entry name" value="Sensor histidine kinase WalK"/>
    <property type="match status" value="1"/>
</dbReference>
<dbReference type="CDD" id="cd06225">
    <property type="entry name" value="HAMP"/>
    <property type="match status" value="1"/>
</dbReference>
<dbReference type="InterPro" id="IPR041610">
    <property type="entry name" value="ArlS_N"/>
</dbReference>
<evidence type="ECO:0000313" key="15">
    <source>
        <dbReference type="EMBL" id="OUQ10872.1"/>
    </source>
</evidence>
<sequence length="503" mass="58357">MMKMIKKKNKELKGPSLTIKWALASSFFIFVIFTVFAVTTYKSAVSLLVEKERKQSEETTYQIVSKLADNDQSLTLINVYRKLTDSSESQARLYDRTSTLKGNMMSIDPFIAELGQNNFRLYVYNPDYHLVFKTKEENLSLQSVETIENKLTTINQQAGLLSVQPVISKQTREKIGYVQTFYELSSMYEMKRSLLMILIAVELISLLLSLILAFLLSSYYLKPLKMLRDTMETIRKDPQSDIHAPVIETRDELSDLSEIFNEMIDRMRTYIEQQEQFVEDVSHELRTPVAIIEGHLSMLNRWGKDDPEILEESLSASMQEIKRMKDLVQEMLDLSRAKQVDIYYGNETCQAKEVVNQVFNNFKLLYPDFMFVMDDDLPRERTLQIYRNHFEQILIIILDNAVKYSLDRKEIHVSISSNMKELEIAIQDFGEGIPVEDLQKVFNRFYRVDKARARTKGGNGLGLSIAYQLLESYKGRITVESSLGQGTIFRIYVPIIKSEQNSY</sequence>
<dbReference type="FunFam" id="1.10.287.130:FF:000001">
    <property type="entry name" value="Two-component sensor histidine kinase"/>
    <property type="match status" value="1"/>
</dbReference>
<dbReference type="CDD" id="cd00082">
    <property type="entry name" value="HisKA"/>
    <property type="match status" value="1"/>
</dbReference>
<dbReference type="PROSITE" id="PS50885">
    <property type="entry name" value="HAMP"/>
    <property type="match status" value="1"/>
</dbReference>
<name>A0A1Y4R294_9ENTE</name>
<comment type="caution">
    <text evidence="15">The sequence shown here is derived from an EMBL/GenBank/DDBJ whole genome shotgun (WGS) entry which is preliminary data.</text>
</comment>
<accession>A0A1Y4R294</accession>
<evidence type="ECO:0000259" key="14">
    <source>
        <dbReference type="PROSITE" id="PS50885"/>
    </source>
</evidence>
<dbReference type="EC" id="2.7.13.3" evidence="3"/>
<comment type="subcellular location">
    <subcellularLocation>
        <location evidence="2">Membrane</location>
        <topology evidence="2">Multi-pass membrane protein</topology>
    </subcellularLocation>
</comment>
<dbReference type="Gene3D" id="6.10.340.10">
    <property type="match status" value="1"/>
</dbReference>
<evidence type="ECO:0000256" key="9">
    <source>
        <dbReference type="ARBA" id="ARBA00022989"/>
    </source>
</evidence>
<keyword evidence="7 12" id="KW-0812">Transmembrane</keyword>
<dbReference type="Pfam" id="PF00512">
    <property type="entry name" value="HisKA"/>
    <property type="match status" value="1"/>
</dbReference>
<evidence type="ECO:0000256" key="6">
    <source>
        <dbReference type="ARBA" id="ARBA00022679"/>
    </source>
</evidence>
<evidence type="ECO:0000256" key="10">
    <source>
        <dbReference type="ARBA" id="ARBA00023012"/>
    </source>
</evidence>
<gene>
    <name evidence="15" type="ORF">B5E88_04020</name>
</gene>
<dbReference type="InterPro" id="IPR003661">
    <property type="entry name" value="HisK_dim/P_dom"/>
</dbReference>
<reference evidence="16" key="1">
    <citation type="submission" date="2017-04" db="EMBL/GenBank/DDBJ databases">
        <title>Function of individual gut microbiota members based on whole genome sequencing of pure cultures obtained from chicken caecum.</title>
        <authorList>
            <person name="Medvecky M."/>
            <person name="Cejkova D."/>
            <person name="Polansky O."/>
            <person name="Karasova D."/>
            <person name="Kubasova T."/>
            <person name="Cizek A."/>
            <person name="Rychlik I."/>
        </authorList>
    </citation>
    <scope>NUCLEOTIDE SEQUENCE [LARGE SCALE GENOMIC DNA]</scope>
    <source>
        <strain evidence="16">An144</strain>
    </source>
</reference>
<dbReference type="InterPro" id="IPR003594">
    <property type="entry name" value="HATPase_dom"/>
</dbReference>
<dbReference type="GO" id="GO:0000155">
    <property type="term" value="F:phosphorelay sensor kinase activity"/>
    <property type="evidence" value="ECO:0007669"/>
    <property type="project" value="InterPro"/>
</dbReference>
<dbReference type="SMART" id="SM00388">
    <property type="entry name" value="HisKA"/>
    <property type="match status" value="1"/>
</dbReference>
<dbReference type="CDD" id="cd00075">
    <property type="entry name" value="HATPase"/>
    <property type="match status" value="1"/>
</dbReference>
<dbReference type="Gene3D" id="3.30.565.10">
    <property type="entry name" value="Histidine kinase-like ATPase, C-terminal domain"/>
    <property type="match status" value="1"/>
</dbReference>
<dbReference type="RefSeq" id="WP_206384075.1">
    <property type="nucleotide sequence ID" value="NZ_NFLC01000006.1"/>
</dbReference>